<dbReference type="InterPro" id="IPR005902">
    <property type="entry name" value="HU_DNA-bd_put"/>
</dbReference>
<evidence type="ECO:0000313" key="4">
    <source>
        <dbReference type="EMBL" id="HIZ68941.1"/>
    </source>
</evidence>
<evidence type="ECO:0000259" key="3">
    <source>
        <dbReference type="Pfam" id="PF18291"/>
    </source>
</evidence>
<feature type="domain" description="HU" evidence="3">
    <location>
        <begin position="1"/>
        <end position="114"/>
    </location>
</feature>
<comment type="caution">
    <text evidence="4">The sequence shown here is derived from an EMBL/GenBank/DDBJ whole genome shotgun (WGS) entry which is preliminary data.</text>
</comment>
<dbReference type="InterPro" id="IPR010992">
    <property type="entry name" value="IHF-like_DNA-bd_dom_sf"/>
</dbReference>
<dbReference type="InterPro" id="IPR041607">
    <property type="entry name" value="HU-HIG"/>
</dbReference>
<reference evidence="4" key="1">
    <citation type="journal article" date="2021" name="PeerJ">
        <title>Extensive microbial diversity within the chicken gut microbiome revealed by metagenomics and culture.</title>
        <authorList>
            <person name="Gilroy R."/>
            <person name="Ravi A."/>
            <person name="Getino M."/>
            <person name="Pursley I."/>
            <person name="Horton D.L."/>
            <person name="Alikhan N.F."/>
            <person name="Baker D."/>
            <person name="Gharbi K."/>
            <person name="Hall N."/>
            <person name="Watson M."/>
            <person name="Adriaenssens E.M."/>
            <person name="Foster-Nyarko E."/>
            <person name="Jarju S."/>
            <person name="Secka A."/>
            <person name="Antonio M."/>
            <person name="Oren A."/>
            <person name="Chaudhuri R.R."/>
            <person name="La Ragione R."/>
            <person name="Hildebrand F."/>
            <person name="Pallen M.J."/>
        </authorList>
    </citation>
    <scope>NUCLEOTIDE SEQUENCE</scope>
    <source>
        <strain evidence="4">ChiHecec3B27-8219</strain>
    </source>
</reference>
<dbReference type="Proteomes" id="UP000824055">
    <property type="component" value="Unassembled WGS sequence"/>
</dbReference>
<reference evidence="4" key="2">
    <citation type="submission" date="2021-04" db="EMBL/GenBank/DDBJ databases">
        <authorList>
            <person name="Gilroy R."/>
        </authorList>
    </citation>
    <scope>NUCLEOTIDE SEQUENCE</scope>
    <source>
        <strain evidence="4">ChiHecec3B27-8219</strain>
    </source>
</reference>
<feature type="compositionally biased region" description="Gly residues" evidence="2">
    <location>
        <begin position="160"/>
        <end position="176"/>
    </location>
</feature>
<evidence type="ECO:0000256" key="1">
    <source>
        <dbReference type="ARBA" id="ARBA00023125"/>
    </source>
</evidence>
<organism evidence="4 5">
    <name type="scientific">Candidatus Prevotella avicola</name>
    <dbReference type="NCBI Taxonomy" id="2838738"/>
    <lineage>
        <taxon>Bacteria</taxon>
        <taxon>Pseudomonadati</taxon>
        <taxon>Bacteroidota</taxon>
        <taxon>Bacteroidia</taxon>
        <taxon>Bacteroidales</taxon>
        <taxon>Prevotellaceae</taxon>
        <taxon>Prevotella</taxon>
    </lineage>
</organism>
<dbReference type="GO" id="GO:0003677">
    <property type="term" value="F:DNA binding"/>
    <property type="evidence" value="ECO:0007669"/>
    <property type="project" value="UniProtKB-KW"/>
</dbReference>
<protein>
    <submittedName>
        <fullName evidence="4">HU family DNA-binding protein</fullName>
    </submittedName>
</protein>
<dbReference type="Gene3D" id="4.10.520.10">
    <property type="entry name" value="IHF-like DNA-binding proteins"/>
    <property type="match status" value="1"/>
</dbReference>
<sequence length="176" mass="18466">MSVKYKKVQSNMKGNSSFGKWYGKAVVSDVVDVDTLSSNIGNRCTVTKPDIVAVISALVDEMKAQLQMGNRVVLDGFGSFKVGMSTKPAETAKEFTANNVKRLRVLFLPTTNQTSEGKRNIAILEGCRVEEMASYQSPSGDGGDDEDDEGGSTGGSQTPGQGGQGGQGGSGESGEE</sequence>
<feature type="region of interest" description="Disordered" evidence="2">
    <location>
        <begin position="133"/>
        <end position="176"/>
    </location>
</feature>
<evidence type="ECO:0000313" key="5">
    <source>
        <dbReference type="Proteomes" id="UP000824055"/>
    </source>
</evidence>
<dbReference type="EMBL" id="DXBE01000028">
    <property type="protein sequence ID" value="HIZ68941.1"/>
    <property type="molecule type" value="Genomic_DNA"/>
</dbReference>
<dbReference type="NCBIfam" id="TIGR01201">
    <property type="entry name" value="HU_rel"/>
    <property type="match status" value="1"/>
</dbReference>
<gene>
    <name evidence="4" type="ORF">H9966_03515</name>
</gene>
<dbReference type="AlphaFoldDB" id="A0A9D2FYC0"/>
<name>A0A9D2FYC0_9BACT</name>
<evidence type="ECO:0000256" key="2">
    <source>
        <dbReference type="SAM" id="MobiDB-lite"/>
    </source>
</evidence>
<keyword evidence="1 4" id="KW-0238">DNA-binding</keyword>
<proteinExistence type="predicted"/>
<dbReference type="Pfam" id="PF18291">
    <property type="entry name" value="HU-HIG"/>
    <property type="match status" value="1"/>
</dbReference>
<accession>A0A9D2FYC0</accession>
<dbReference type="SUPFAM" id="SSF47729">
    <property type="entry name" value="IHF-like DNA-binding proteins"/>
    <property type="match status" value="1"/>
</dbReference>